<organism evidence="1 2">
    <name type="scientific">Gossypium barbadense</name>
    <name type="common">Sea Island cotton</name>
    <name type="synonym">Hibiscus barbadensis</name>
    <dbReference type="NCBI Taxonomy" id="3634"/>
    <lineage>
        <taxon>Eukaryota</taxon>
        <taxon>Viridiplantae</taxon>
        <taxon>Streptophyta</taxon>
        <taxon>Embryophyta</taxon>
        <taxon>Tracheophyta</taxon>
        <taxon>Spermatophyta</taxon>
        <taxon>Magnoliopsida</taxon>
        <taxon>eudicotyledons</taxon>
        <taxon>Gunneridae</taxon>
        <taxon>Pentapetalae</taxon>
        <taxon>rosids</taxon>
        <taxon>malvids</taxon>
        <taxon>Malvales</taxon>
        <taxon>Malvaceae</taxon>
        <taxon>Malvoideae</taxon>
        <taxon>Gossypium</taxon>
    </lineage>
</organism>
<dbReference type="Proteomes" id="UP000239757">
    <property type="component" value="Unassembled WGS sequence"/>
</dbReference>
<protein>
    <submittedName>
        <fullName evidence="1">Uncharacterized protein</fullName>
    </submittedName>
</protein>
<dbReference type="AlphaFoldDB" id="A0A2P5W4D6"/>
<sequence>MAVDLELKSVLSWKDRLLGGRYEGSKESAAQSLLGKDDDFELLNRDITISLINGIPTISFSERINHSLIKDMATTVVIKLLGHIMFCKIESPIYRSQLRRPI</sequence>
<dbReference type="EMBL" id="KZ669205">
    <property type="protein sequence ID" value="PPR85928.1"/>
    <property type="molecule type" value="Genomic_DNA"/>
</dbReference>
<proteinExistence type="predicted"/>
<name>A0A2P5W4D6_GOSBA</name>
<gene>
    <name evidence="1" type="ORF">GOBAR_AA34766</name>
</gene>
<accession>A0A2P5W4D6</accession>
<evidence type="ECO:0000313" key="1">
    <source>
        <dbReference type="EMBL" id="PPR85928.1"/>
    </source>
</evidence>
<reference evidence="1 2" key="1">
    <citation type="submission" date="2015-01" db="EMBL/GenBank/DDBJ databases">
        <title>Genome of allotetraploid Gossypium barbadense reveals genomic plasticity and fiber elongation in cotton evolution.</title>
        <authorList>
            <person name="Chen X."/>
            <person name="Liu X."/>
            <person name="Zhao B."/>
            <person name="Zheng H."/>
            <person name="Hu Y."/>
            <person name="Lu G."/>
            <person name="Yang C."/>
            <person name="Chen J."/>
            <person name="Shan C."/>
            <person name="Zhang L."/>
            <person name="Zhou Y."/>
            <person name="Wang L."/>
            <person name="Guo W."/>
            <person name="Bai Y."/>
            <person name="Ruan J."/>
            <person name="Shangguan X."/>
            <person name="Mao Y."/>
            <person name="Jiang J."/>
            <person name="Zhu Y."/>
            <person name="Lei J."/>
            <person name="Kang H."/>
            <person name="Chen S."/>
            <person name="He X."/>
            <person name="Wang R."/>
            <person name="Wang Y."/>
            <person name="Chen J."/>
            <person name="Wang L."/>
            <person name="Yu S."/>
            <person name="Wang B."/>
            <person name="Wei J."/>
            <person name="Song S."/>
            <person name="Lu X."/>
            <person name="Gao Z."/>
            <person name="Gu W."/>
            <person name="Deng X."/>
            <person name="Ma D."/>
            <person name="Wang S."/>
            <person name="Liang W."/>
            <person name="Fang L."/>
            <person name="Cai C."/>
            <person name="Zhu X."/>
            <person name="Zhou B."/>
            <person name="Zhang Y."/>
            <person name="Chen Z."/>
            <person name="Xu S."/>
            <person name="Zhu R."/>
            <person name="Wang S."/>
            <person name="Zhang T."/>
            <person name="Zhao G."/>
        </authorList>
    </citation>
    <scope>NUCLEOTIDE SEQUENCE [LARGE SCALE GENOMIC DNA]</scope>
    <source>
        <strain evidence="2">cv. Xinhai21</strain>
        <tissue evidence="1">Leaf</tissue>
    </source>
</reference>
<dbReference type="OrthoDB" id="1001466at2759"/>
<evidence type="ECO:0000313" key="2">
    <source>
        <dbReference type="Proteomes" id="UP000239757"/>
    </source>
</evidence>